<proteinExistence type="predicted"/>
<protein>
    <submittedName>
        <fullName evidence="2">Adenylate cyclase 10</fullName>
    </submittedName>
</protein>
<sequence length="82" mass="9426">MLSRITKAYLELSLHHQLAGDQGVWFKYEIMAMEHIFSLARLPTAACARHTVSVRPLIPAHAQSCRTGRRHHQNGPRHDVRF</sequence>
<evidence type="ECO:0000313" key="3">
    <source>
        <dbReference type="Proteomes" id="UP000593571"/>
    </source>
</evidence>
<reference evidence="2 3" key="1">
    <citation type="journal article" date="2020" name="Nature">
        <title>Six reference-quality genomes reveal evolution of bat adaptations.</title>
        <authorList>
            <person name="Jebb D."/>
            <person name="Huang Z."/>
            <person name="Pippel M."/>
            <person name="Hughes G.M."/>
            <person name="Lavrichenko K."/>
            <person name="Devanna P."/>
            <person name="Winkler S."/>
            <person name="Jermiin L.S."/>
            <person name="Skirmuntt E.C."/>
            <person name="Katzourakis A."/>
            <person name="Burkitt-Gray L."/>
            <person name="Ray D.A."/>
            <person name="Sullivan K.A.M."/>
            <person name="Roscito J.G."/>
            <person name="Kirilenko B.M."/>
            <person name="Davalos L.M."/>
            <person name="Corthals A.P."/>
            <person name="Power M.L."/>
            <person name="Jones G."/>
            <person name="Ransome R.D."/>
            <person name="Dechmann D.K.N."/>
            <person name="Locatelli A.G."/>
            <person name="Puechmaille S.J."/>
            <person name="Fedrigo O."/>
            <person name="Jarvis E.D."/>
            <person name="Hiller M."/>
            <person name="Vernes S.C."/>
            <person name="Myers E.W."/>
            <person name="Teeling E.C."/>
        </authorList>
    </citation>
    <scope>NUCLEOTIDE SEQUENCE [LARGE SCALE GENOMIC DNA]</scope>
    <source>
        <strain evidence="2">MRouAeg1</strain>
        <tissue evidence="2">Muscle</tissue>
    </source>
</reference>
<comment type="caution">
    <text evidence="2">The sequence shown here is derived from an EMBL/GenBank/DDBJ whole genome shotgun (WGS) entry which is preliminary data.</text>
</comment>
<name>A0A7J8BBM6_ROUAE</name>
<feature type="region of interest" description="Disordered" evidence="1">
    <location>
        <begin position="63"/>
        <end position="82"/>
    </location>
</feature>
<accession>A0A7J8BBM6</accession>
<evidence type="ECO:0000256" key="1">
    <source>
        <dbReference type="SAM" id="MobiDB-lite"/>
    </source>
</evidence>
<keyword evidence="3" id="KW-1185">Reference proteome</keyword>
<evidence type="ECO:0000313" key="2">
    <source>
        <dbReference type="EMBL" id="KAF6396062.1"/>
    </source>
</evidence>
<gene>
    <name evidence="2" type="ORF">HJG63_000335</name>
</gene>
<dbReference type="Proteomes" id="UP000593571">
    <property type="component" value="Unassembled WGS sequence"/>
</dbReference>
<dbReference type="AlphaFoldDB" id="A0A7J8BBM6"/>
<dbReference type="EMBL" id="JACASE010000017">
    <property type="protein sequence ID" value="KAF6396062.1"/>
    <property type="molecule type" value="Genomic_DNA"/>
</dbReference>
<organism evidence="2 3">
    <name type="scientific">Rousettus aegyptiacus</name>
    <name type="common">Egyptian fruit bat</name>
    <name type="synonym">Pteropus aegyptiacus</name>
    <dbReference type="NCBI Taxonomy" id="9407"/>
    <lineage>
        <taxon>Eukaryota</taxon>
        <taxon>Metazoa</taxon>
        <taxon>Chordata</taxon>
        <taxon>Craniata</taxon>
        <taxon>Vertebrata</taxon>
        <taxon>Euteleostomi</taxon>
        <taxon>Mammalia</taxon>
        <taxon>Eutheria</taxon>
        <taxon>Laurasiatheria</taxon>
        <taxon>Chiroptera</taxon>
        <taxon>Yinpterochiroptera</taxon>
        <taxon>Pteropodoidea</taxon>
        <taxon>Pteropodidae</taxon>
        <taxon>Rousettinae</taxon>
        <taxon>Rousettus</taxon>
    </lineage>
</organism>